<accession>A0A0N0P8R3</accession>
<dbReference type="PRINTS" id="PR00380">
    <property type="entry name" value="KINESINHEAVY"/>
</dbReference>
<feature type="region of interest" description="Disordered" evidence="8">
    <location>
        <begin position="1573"/>
        <end position="1612"/>
    </location>
</feature>
<feature type="compositionally biased region" description="Basic and acidic residues" evidence="8">
    <location>
        <begin position="20"/>
        <end position="29"/>
    </location>
</feature>
<feature type="binding site" evidence="6">
    <location>
        <begin position="197"/>
        <end position="204"/>
    </location>
    <ligand>
        <name>ATP</name>
        <dbReference type="ChEBI" id="CHEBI:30616"/>
    </ligand>
</feature>
<dbReference type="PANTHER" id="PTHR47969:SF15">
    <property type="entry name" value="CHROMOSOME-ASSOCIATED KINESIN KIF4A-RELATED"/>
    <property type="match status" value="1"/>
</dbReference>
<feature type="compositionally biased region" description="Basic and acidic residues" evidence="8">
    <location>
        <begin position="1"/>
        <end position="13"/>
    </location>
</feature>
<feature type="region of interest" description="Disordered" evidence="8">
    <location>
        <begin position="1"/>
        <end position="101"/>
    </location>
</feature>
<protein>
    <submittedName>
        <fullName evidence="10">Putative kinesin</fullName>
    </submittedName>
</protein>
<keyword evidence="5 7" id="KW-0175">Coiled coil</keyword>
<feature type="coiled-coil region" evidence="7">
    <location>
        <begin position="1317"/>
        <end position="1386"/>
    </location>
</feature>
<dbReference type="InterPro" id="IPR027640">
    <property type="entry name" value="Kinesin-like_fam"/>
</dbReference>
<reference evidence="10 11" key="1">
    <citation type="journal article" date="2015" name="PLoS Pathog.">
        <title>Leptomonas seymouri: Adaptations to the Dixenous Life Cycle Analyzed by Genome Sequencing, Transcriptome Profiling and Co-infection with Leishmania donovani.</title>
        <authorList>
            <person name="Kraeva N."/>
            <person name="Butenko A."/>
            <person name="Hlavacova J."/>
            <person name="Kostygov A."/>
            <person name="Myskova J."/>
            <person name="Grybchuk D."/>
            <person name="Lestinova T."/>
            <person name="Votypka J."/>
            <person name="Volf P."/>
            <person name="Opperdoes F."/>
            <person name="Flegontov P."/>
            <person name="Lukes J."/>
            <person name="Yurchenko V."/>
        </authorList>
    </citation>
    <scope>NUCLEOTIDE SEQUENCE [LARGE SCALE GENOMIC DNA]</scope>
    <source>
        <strain evidence="10 11">ATCC 30220</strain>
    </source>
</reference>
<evidence type="ECO:0000313" key="10">
    <source>
        <dbReference type="EMBL" id="KPI89827.1"/>
    </source>
</evidence>
<keyword evidence="4 6" id="KW-0067">ATP-binding</keyword>
<dbReference type="GO" id="GO:0007052">
    <property type="term" value="P:mitotic spindle organization"/>
    <property type="evidence" value="ECO:0007669"/>
    <property type="project" value="TreeGrafter"/>
</dbReference>
<dbReference type="OrthoDB" id="249110at2759"/>
<dbReference type="SMART" id="SM00129">
    <property type="entry name" value="KISc"/>
    <property type="match status" value="1"/>
</dbReference>
<dbReference type="PROSITE" id="PS50067">
    <property type="entry name" value="KINESIN_MOTOR_2"/>
    <property type="match status" value="1"/>
</dbReference>
<dbReference type="InterPro" id="IPR027417">
    <property type="entry name" value="P-loop_NTPase"/>
</dbReference>
<comment type="similarity">
    <text evidence="6">Belongs to the TRAFAC class myosin-kinesin ATPase superfamily. Kinesin family.</text>
</comment>
<feature type="compositionally biased region" description="Polar residues" evidence="8">
    <location>
        <begin position="32"/>
        <end position="64"/>
    </location>
</feature>
<evidence type="ECO:0000256" key="3">
    <source>
        <dbReference type="ARBA" id="ARBA00022741"/>
    </source>
</evidence>
<dbReference type="VEuPathDB" id="TriTrypDB:Lsey_0016_0440"/>
<keyword evidence="11" id="KW-1185">Reference proteome</keyword>
<dbReference type="Gene3D" id="3.40.850.10">
    <property type="entry name" value="Kinesin motor domain"/>
    <property type="match status" value="1"/>
</dbReference>
<feature type="coiled-coil region" evidence="7">
    <location>
        <begin position="471"/>
        <end position="786"/>
    </location>
</feature>
<evidence type="ECO:0000313" key="11">
    <source>
        <dbReference type="Proteomes" id="UP000038009"/>
    </source>
</evidence>
<keyword evidence="6" id="KW-0505">Motor protein</keyword>
<comment type="subcellular location">
    <subcellularLocation>
        <location evidence="1">Cytoplasm</location>
    </subcellularLocation>
</comment>
<feature type="coiled-coil region" evidence="7">
    <location>
        <begin position="823"/>
        <end position="921"/>
    </location>
</feature>
<evidence type="ECO:0000256" key="7">
    <source>
        <dbReference type="SAM" id="Coils"/>
    </source>
</evidence>
<dbReference type="InterPro" id="IPR036961">
    <property type="entry name" value="Kinesin_motor_dom_sf"/>
</dbReference>
<feature type="coiled-coil region" evidence="7">
    <location>
        <begin position="1150"/>
        <end position="1188"/>
    </location>
</feature>
<evidence type="ECO:0000256" key="8">
    <source>
        <dbReference type="SAM" id="MobiDB-lite"/>
    </source>
</evidence>
<dbReference type="GO" id="GO:0005524">
    <property type="term" value="F:ATP binding"/>
    <property type="evidence" value="ECO:0007669"/>
    <property type="project" value="UniProtKB-UniRule"/>
</dbReference>
<evidence type="ECO:0000256" key="1">
    <source>
        <dbReference type="ARBA" id="ARBA00004496"/>
    </source>
</evidence>
<dbReference type="GO" id="GO:0008017">
    <property type="term" value="F:microtubule binding"/>
    <property type="evidence" value="ECO:0007669"/>
    <property type="project" value="InterPro"/>
</dbReference>
<feature type="coiled-coil region" evidence="7">
    <location>
        <begin position="955"/>
        <end position="1028"/>
    </location>
</feature>
<keyword evidence="3 6" id="KW-0547">Nucleotide-binding</keyword>
<name>A0A0N0P8R3_LEPSE</name>
<gene>
    <name evidence="10" type="ORF">ABL78_1090</name>
</gene>
<evidence type="ECO:0000256" key="2">
    <source>
        <dbReference type="ARBA" id="ARBA00022490"/>
    </source>
</evidence>
<dbReference type="GO" id="GO:0051231">
    <property type="term" value="P:spindle elongation"/>
    <property type="evidence" value="ECO:0007669"/>
    <property type="project" value="TreeGrafter"/>
</dbReference>
<dbReference type="PANTHER" id="PTHR47969">
    <property type="entry name" value="CHROMOSOME-ASSOCIATED KINESIN KIF4A-RELATED"/>
    <property type="match status" value="1"/>
</dbReference>
<feature type="domain" description="Kinesin motor" evidence="9">
    <location>
        <begin position="106"/>
        <end position="459"/>
    </location>
</feature>
<keyword evidence="2" id="KW-0963">Cytoplasm</keyword>
<evidence type="ECO:0000256" key="6">
    <source>
        <dbReference type="PROSITE-ProRule" id="PRU00283"/>
    </source>
</evidence>
<evidence type="ECO:0000259" key="9">
    <source>
        <dbReference type="PROSITE" id="PS50067"/>
    </source>
</evidence>
<dbReference type="SUPFAM" id="SSF52540">
    <property type="entry name" value="P-loop containing nucleoside triphosphate hydrolases"/>
    <property type="match status" value="1"/>
</dbReference>
<sequence>MHDARKENHHRSSEYMFPKELARPPRPDSGRVITSQSKKSGNTRSPFGATPLTSLSQNQFSQKQGFLPSPRSLLSSAGASRPGDSISGAIQSCPGAPGMPSALDEKVRVAVRCRPPNLTQGEQSEDVIVSMDPLSNQIVLKDHDSTSWHVDCPIWSCARSARDGSPPMSQASVYETLGRPLLLHALEGYNSTLMAYGQTGSGKTYTMMGDYRDGETSESAGIIPRMCRELFIELEKRTFTAPTGERLSWEVHVRYVEIYCEKISDLLNSGATVGIREEITPQSATFVLVGARRIPASSTEDLLQALAMGNRWRRTAATKSNDRSSRSHAIFSIDLTEIISFEEPDGTVASAPNKNLTIRLVDLAGSERVSETGIQGTQLKEAKDINLSLFTLGCVIECLSDGKRRGIKPPYRDSILTKLLRDAFGGNSKTTMVCTIGPCESHRSQTIQTLYYAAKARRVVNKPCVKEDPSALELRRANEELLALRRQLEEAHRYGHHYASIEAELKEANTRLRQEQKDATLRRQVMERREAELAARLRELEEQRESYEAQVQALEAEADRARSLQKRRESELRRAHELADEHAQQRLKELEVQRIASEAALRSKEDELLRSRCAIEDRMKAAETTAKSRIDELQEQQKALENQLKEKERLALLHERELRVKHKLAEEEARALEKRATDMEEEWAAKVKALEAAAKQREEEVAQRMRDAQGALLKAEAAARETEEKMMQKWRDADSEARRLHSEVAAKEEELNRRVLEATRTAHQRETELNERLRNAEYELNRRERESAQHLVEVETLKQAAARQTESAKAKERTLDEQQSLRAESLQALENQLKQREMELKKQFDEVMQMHRDWNKQRMDQQLKMQMEHEAALQEVKQRNAEAIQKEIDLRSHSDALASKLRAQEMQLEKQQMELLAQKADFETAMQRERHAMLRTREELQLTQDRDETQKQMAQDRLQDQEAWLRERRAELEATYQTREAALREKEAALAAGQDAAAVKEVELYQLQERLKAEQIDLHRRADEMQAERGRVQTGLIMTPHEPEVNRSGSGPRRRCEEMSTIRMSTEFKAGEGQGSITPEALNLREQRYFSAFESMYRGVLIREAEMEFRGIVRSNQTELRDIQRCAQLVQESERVNTLQMQLDAAVGERRTAESKAASESEQITALMQELEARRREAMEIKVQMNSAVSAAQFAEAQVRQLRLDAYEADGKQRDREHACQVTVAEAERKSETAQRGCDAAMEIAQRLVIAFEEEQRRLLEHHHSSELQSINLLQISDRRVLDREDTIVRWQSLYRRRSEGDAAVIAKDDAARPQRMENESQRLRSLVRRAETLARKEECLAAECQRFEQRVLDFDSYERTHKCEVAQQERAVQKYLAELEEMDQCKAREFSERERQLVEMAERLRTQQSQVRTDAQGLFESLLQRSVEQQSALADAHKELKRVSLERAKYMEQERELLVKAQGGSTEAMQQLIQLHEAYVESEKKQLKRRARKLEEEEARMQQRLAEQEAEIHRYLLEMESEDIRRNELSQKGQELMREAEERLAKAKFKEAAVRDLARQYRLEAMEAEEKSRIEETSLRRAEQETKKRQKIRKAELERKQQEASTAAETNERTLLEMEADLKAIVNKNKDAEHDIKSKDAEIKRQKKYYLDLSQMLAERDEMLRKEHMLRVCGTKNAGSLAADLLDVNDVLRKQVAAWKKKFDVLLREGKIECERCSWRNKKEAMTCLCCGHTGILELNSAT</sequence>
<organism evidence="10 11">
    <name type="scientific">Leptomonas seymouri</name>
    <dbReference type="NCBI Taxonomy" id="5684"/>
    <lineage>
        <taxon>Eukaryota</taxon>
        <taxon>Discoba</taxon>
        <taxon>Euglenozoa</taxon>
        <taxon>Kinetoplastea</taxon>
        <taxon>Metakinetoplastina</taxon>
        <taxon>Trypanosomatida</taxon>
        <taxon>Trypanosomatidae</taxon>
        <taxon>Leishmaniinae</taxon>
        <taxon>Leptomonas</taxon>
    </lineage>
</organism>
<dbReference type="InterPro" id="IPR001752">
    <property type="entry name" value="Kinesin_motor_dom"/>
</dbReference>
<comment type="caution">
    <text evidence="10">The sequence shown here is derived from an EMBL/GenBank/DDBJ whole genome shotgun (WGS) entry which is preliminary data.</text>
</comment>
<feature type="compositionally biased region" description="Basic and acidic residues" evidence="8">
    <location>
        <begin position="1573"/>
        <end position="1603"/>
    </location>
</feature>
<evidence type="ECO:0000256" key="5">
    <source>
        <dbReference type="ARBA" id="ARBA00023054"/>
    </source>
</evidence>
<dbReference type="GO" id="GO:0007018">
    <property type="term" value="P:microtubule-based movement"/>
    <property type="evidence" value="ECO:0007669"/>
    <property type="project" value="InterPro"/>
</dbReference>
<dbReference type="GO" id="GO:0005737">
    <property type="term" value="C:cytoplasm"/>
    <property type="evidence" value="ECO:0007669"/>
    <property type="project" value="UniProtKB-SubCell"/>
</dbReference>
<dbReference type="Pfam" id="PF00225">
    <property type="entry name" value="Kinesin"/>
    <property type="match status" value="1"/>
</dbReference>
<dbReference type="Proteomes" id="UP000038009">
    <property type="component" value="Unassembled WGS sequence"/>
</dbReference>
<proteinExistence type="inferred from homology"/>
<evidence type="ECO:0000256" key="4">
    <source>
        <dbReference type="ARBA" id="ARBA00022840"/>
    </source>
</evidence>
<feature type="coiled-coil region" evidence="7">
    <location>
        <begin position="1478"/>
        <end position="1526"/>
    </location>
</feature>
<dbReference type="GO" id="GO:0003777">
    <property type="term" value="F:microtubule motor activity"/>
    <property type="evidence" value="ECO:0007669"/>
    <property type="project" value="InterPro"/>
</dbReference>
<dbReference type="OMA" id="WEVHVRY"/>
<dbReference type="EMBL" id="LJSK01000016">
    <property type="protein sequence ID" value="KPI89827.1"/>
    <property type="molecule type" value="Genomic_DNA"/>
</dbReference>
<dbReference type="GO" id="GO:0005875">
    <property type="term" value="C:microtubule associated complex"/>
    <property type="evidence" value="ECO:0007669"/>
    <property type="project" value="TreeGrafter"/>
</dbReference>